<dbReference type="AlphaFoldDB" id="A0AAE2V8Z4"/>
<feature type="active site" description="Proton donor/acceptor" evidence="7">
    <location>
        <position position="116"/>
    </location>
</feature>
<evidence type="ECO:0000313" key="10">
    <source>
        <dbReference type="Proteomes" id="UP000634206"/>
    </source>
</evidence>
<comment type="similarity">
    <text evidence="2">Belongs to the YkuD family.</text>
</comment>
<evidence type="ECO:0000256" key="6">
    <source>
        <dbReference type="ARBA" id="ARBA00023316"/>
    </source>
</evidence>
<dbReference type="SUPFAM" id="SSF141523">
    <property type="entry name" value="L,D-transpeptidase catalytic domain-like"/>
    <property type="match status" value="1"/>
</dbReference>
<dbReference type="Pfam" id="PF03734">
    <property type="entry name" value="YkuD"/>
    <property type="match status" value="1"/>
</dbReference>
<feature type="active site" description="Nucleophile" evidence="7">
    <location>
        <position position="124"/>
    </location>
</feature>
<dbReference type="PROSITE" id="PS52029">
    <property type="entry name" value="LD_TPASE"/>
    <property type="match status" value="1"/>
</dbReference>
<protein>
    <submittedName>
        <fullName evidence="9">Murein L,D-transpeptidase</fullName>
    </submittedName>
</protein>
<dbReference type="GO" id="GO:0008360">
    <property type="term" value="P:regulation of cell shape"/>
    <property type="evidence" value="ECO:0007669"/>
    <property type="project" value="UniProtKB-UniRule"/>
</dbReference>
<comment type="caution">
    <text evidence="9">The sequence shown here is derived from an EMBL/GenBank/DDBJ whole genome shotgun (WGS) entry which is preliminary data.</text>
</comment>
<evidence type="ECO:0000313" key="9">
    <source>
        <dbReference type="EMBL" id="MBK1854308.1"/>
    </source>
</evidence>
<sequence>MTRRSPRLSKALAERDLKLGDPVFIRIFKESRELEIWVRHSASGRYRHFRTWTIAAMSGKLGPKLAEGDQQAPEGFYAVGPSQMKPDSTFHLAFNIGYPNAYDRAHSRTGSFIMVHGNRVSIGCFAMTDLMIEEIYTLCALALENGQAFFRVHSFPFRMSDARLAEATNSSWHPFWLNLKEGYDWFETHKTPPNVEVRDQRYLFSE</sequence>
<feature type="domain" description="L,D-TPase catalytic" evidence="8">
    <location>
        <begin position="23"/>
        <end position="155"/>
    </location>
</feature>
<evidence type="ECO:0000256" key="1">
    <source>
        <dbReference type="ARBA" id="ARBA00004752"/>
    </source>
</evidence>
<dbReference type="Proteomes" id="UP000634206">
    <property type="component" value="Unassembled WGS sequence"/>
</dbReference>
<dbReference type="GO" id="GO:0004180">
    <property type="term" value="F:carboxypeptidase activity"/>
    <property type="evidence" value="ECO:0007669"/>
    <property type="project" value="UniProtKB-ARBA"/>
</dbReference>
<dbReference type="PANTHER" id="PTHR36699:SF1">
    <property type="entry name" value="L,D-TRANSPEPTIDASE YAFK-RELATED"/>
    <property type="match status" value="1"/>
</dbReference>
<dbReference type="GO" id="GO:0016740">
    <property type="term" value="F:transferase activity"/>
    <property type="evidence" value="ECO:0007669"/>
    <property type="project" value="UniProtKB-KW"/>
</dbReference>
<organism evidence="9 10">
    <name type="scientific">Oceaniferula flava</name>
    <dbReference type="NCBI Taxonomy" id="2800421"/>
    <lineage>
        <taxon>Bacteria</taxon>
        <taxon>Pseudomonadati</taxon>
        <taxon>Verrucomicrobiota</taxon>
        <taxon>Verrucomicrobiia</taxon>
        <taxon>Verrucomicrobiales</taxon>
        <taxon>Verrucomicrobiaceae</taxon>
        <taxon>Oceaniferula</taxon>
    </lineage>
</organism>
<proteinExistence type="inferred from homology"/>
<comment type="pathway">
    <text evidence="1 7">Cell wall biogenesis; peptidoglycan biosynthesis.</text>
</comment>
<dbReference type="GO" id="GO:0009252">
    <property type="term" value="P:peptidoglycan biosynthetic process"/>
    <property type="evidence" value="ECO:0007669"/>
    <property type="project" value="UniProtKB-KW"/>
</dbReference>
<dbReference type="PANTHER" id="PTHR36699">
    <property type="entry name" value="LD-TRANSPEPTIDASE"/>
    <property type="match status" value="1"/>
</dbReference>
<keyword evidence="3" id="KW-0808">Transferase</keyword>
<evidence type="ECO:0000256" key="5">
    <source>
        <dbReference type="ARBA" id="ARBA00022984"/>
    </source>
</evidence>
<dbReference type="InterPro" id="IPR005490">
    <property type="entry name" value="LD_TPept_cat_dom"/>
</dbReference>
<evidence type="ECO:0000256" key="2">
    <source>
        <dbReference type="ARBA" id="ARBA00005992"/>
    </source>
</evidence>
<evidence type="ECO:0000256" key="7">
    <source>
        <dbReference type="PROSITE-ProRule" id="PRU01373"/>
    </source>
</evidence>
<evidence type="ECO:0000256" key="3">
    <source>
        <dbReference type="ARBA" id="ARBA00022679"/>
    </source>
</evidence>
<dbReference type="GO" id="GO:0071555">
    <property type="term" value="P:cell wall organization"/>
    <property type="evidence" value="ECO:0007669"/>
    <property type="project" value="UniProtKB-UniRule"/>
</dbReference>
<reference evidence="9" key="1">
    <citation type="submission" date="2021-01" db="EMBL/GenBank/DDBJ databases">
        <title>Modified the classification status of verrucomicrobia.</title>
        <authorList>
            <person name="Feng X."/>
        </authorList>
    </citation>
    <scope>NUCLEOTIDE SEQUENCE</scope>
    <source>
        <strain evidence="9">5K15</strain>
    </source>
</reference>
<keyword evidence="5 7" id="KW-0573">Peptidoglycan synthesis</keyword>
<accession>A0AAE2V8Z4</accession>
<dbReference type="EMBL" id="JAENIG010000002">
    <property type="protein sequence ID" value="MBK1854308.1"/>
    <property type="molecule type" value="Genomic_DNA"/>
</dbReference>
<dbReference type="InterPro" id="IPR038063">
    <property type="entry name" value="Transpep_catalytic_dom"/>
</dbReference>
<keyword evidence="4 7" id="KW-0133">Cell shape</keyword>
<evidence type="ECO:0000259" key="8">
    <source>
        <dbReference type="PROSITE" id="PS52029"/>
    </source>
</evidence>
<name>A0AAE2V8Z4_9BACT</name>
<keyword evidence="10" id="KW-1185">Reference proteome</keyword>
<evidence type="ECO:0000256" key="4">
    <source>
        <dbReference type="ARBA" id="ARBA00022960"/>
    </source>
</evidence>
<keyword evidence="6 7" id="KW-0961">Cell wall biogenesis/degradation</keyword>
<gene>
    <name evidence="9" type="ORF">JIN83_05030</name>
</gene>